<dbReference type="Proteomes" id="UP000254575">
    <property type="component" value="Unassembled WGS sequence"/>
</dbReference>
<evidence type="ECO:0000256" key="6">
    <source>
        <dbReference type="ARBA" id="ARBA00035206"/>
    </source>
</evidence>
<dbReference type="Pfam" id="PF17136">
    <property type="entry name" value="ribosomal_L24"/>
    <property type="match status" value="1"/>
</dbReference>
<dbReference type="InterPro" id="IPR014722">
    <property type="entry name" value="Rib_uL2_dom2"/>
</dbReference>
<comment type="function">
    <text evidence="8">One of two assembly initiator proteins, it binds directly to the 5'-end of the 23S rRNA, where it nucleates assembly of the 50S subunit.</text>
</comment>
<reference evidence="10 11" key="1">
    <citation type="submission" date="2018-06" db="EMBL/GenBank/DDBJ databases">
        <authorList>
            <consortium name="Pathogen Informatics"/>
            <person name="Doyle S."/>
        </authorList>
    </citation>
    <scope>NUCLEOTIDE SEQUENCE [LARGE SCALE GENOMIC DNA]</scope>
    <source>
        <strain evidence="10 11">NCTC10717</strain>
    </source>
</reference>
<protein>
    <recommendedName>
        <fullName evidence="6 8">Large ribosomal subunit protein uL24</fullName>
    </recommendedName>
</protein>
<sequence>MKRIQTGDEVIVIAGKAENKGKRGKVLSVHGDRVIVDGVNQVSKHVKPNPQLGIEGGVVKKNASIHVSNVMLFNPETGKGDRVGFKIEDGVKFRVFKSNGAKVS</sequence>
<name>A0A380MV36_9GAMM</name>
<evidence type="ECO:0000256" key="1">
    <source>
        <dbReference type="ARBA" id="ARBA00010618"/>
    </source>
</evidence>
<evidence type="ECO:0000256" key="2">
    <source>
        <dbReference type="ARBA" id="ARBA00022730"/>
    </source>
</evidence>
<dbReference type="EMBL" id="UHIA01000004">
    <property type="protein sequence ID" value="SUO96142.1"/>
    <property type="molecule type" value="Genomic_DNA"/>
</dbReference>
<dbReference type="InterPro" id="IPR041988">
    <property type="entry name" value="Ribosomal_uL24_KOW"/>
</dbReference>
<dbReference type="CDD" id="cd06089">
    <property type="entry name" value="KOW_RPL26"/>
    <property type="match status" value="1"/>
</dbReference>
<comment type="similarity">
    <text evidence="1 8">Belongs to the universal ribosomal protein uL24 family.</text>
</comment>
<evidence type="ECO:0000259" key="9">
    <source>
        <dbReference type="Pfam" id="PF17136"/>
    </source>
</evidence>
<dbReference type="Gene3D" id="2.30.30.30">
    <property type="match status" value="1"/>
</dbReference>
<dbReference type="RefSeq" id="WP_115218145.1">
    <property type="nucleotide sequence ID" value="NZ_UHIA01000004.1"/>
</dbReference>
<dbReference type="GO" id="GO:0005840">
    <property type="term" value="C:ribosome"/>
    <property type="evidence" value="ECO:0007669"/>
    <property type="project" value="UniProtKB-KW"/>
</dbReference>
<dbReference type="InterPro" id="IPR057264">
    <property type="entry name" value="Ribosomal_uL24_C"/>
</dbReference>
<dbReference type="GO" id="GO:1990904">
    <property type="term" value="C:ribonucleoprotein complex"/>
    <property type="evidence" value="ECO:0007669"/>
    <property type="project" value="UniProtKB-KW"/>
</dbReference>
<keyword evidence="4 8" id="KW-0689">Ribosomal protein</keyword>
<evidence type="ECO:0000256" key="3">
    <source>
        <dbReference type="ARBA" id="ARBA00022884"/>
    </source>
</evidence>
<organism evidence="10 11">
    <name type="scientific">Suttonella indologenes</name>
    <dbReference type="NCBI Taxonomy" id="13276"/>
    <lineage>
        <taxon>Bacteria</taxon>
        <taxon>Pseudomonadati</taxon>
        <taxon>Pseudomonadota</taxon>
        <taxon>Gammaproteobacteria</taxon>
        <taxon>Cardiobacteriales</taxon>
        <taxon>Cardiobacteriaceae</taxon>
        <taxon>Suttonella</taxon>
    </lineage>
</organism>
<dbReference type="GO" id="GO:0006412">
    <property type="term" value="P:translation"/>
    <property type="evidence" value="ECO:0007669"/>
    <property type="project" value="UniProtKB-UniRule"/>
</dbReference>
<evidence type="ECO:0000256" key="4">
    <source>
        <dbReference type="ARBA" id="ARBA00022980"/>
    </source>
</evidence>
<evidence type="ECO:0000256" key="8">
    <source>
        <dbReference type="HAMAP-Rule" id="MF_01326"/>
    </source>
</evidence>
<dbReference type="GO" id="GO:0019843">
    <property type="term" value="F:rRNA binding"/>
    <property type="evidence" value="ECO:0007669"/>
    <property type="project" value="UniProtKB-UniRule"/>
</dbReference>
<comment type="subunit">
    <text evidence="8">Part of the 50S ribosomal subunit.</text>
</comment>
<keyword evidence="5 8" id="KW-0687">Ribonucleoprotein</keyword>
<dbReference type="FunFam" id="2.30.30.30:FF:000004">
    <property type="entry name" value="50S ribosomal protein L24"/>
    <property type="match status" value="1"/>
</dbReference>
<evidence type="ECO:0000313" key="11">
    <source>
        <dbReference type="Proteomes" id="UP000254575"/>
    </source>
</evidence>
<dbReference type="NCBIfam" id="TIGR01079">
    <property type="entry name" value="rplX_bact"/>
    <property type="match status" value="1"/>
</dbReference>
<evidence type="ECO:0000256" key="5">
    <source>
        <dbReference type="ARBA" id="ARBA00023274"/>
    </source>
</evidence>
<evidence type="ECO:0000313" key="10">
    <source>
        <dbReference type="EMBL" id="SUO96142.1"/>
    </source>
</evidence>
<dbReference type="AlphaFoldDB" id="A0A380MV36"/>
<gene>
    <name evidence="8 10" type="primary">rplX</name>
    <name evidence="10" type="ORF">NCTC10717_00868</name>
</gene>
<keyword evidence="11" id="KW-1185">Reference proteome</keyword>
<dbReference type="InterPro" id="IPR003256">
    <property type="entry name" value="Ribosomal_uL24"/>
</dbReference>
<dbReference type="SUPFAM" id="SSF50104">
    <property type="entry name" value="Translation proteins SH3-like domain"/>
    <property type="match status" value="1"/>
</dbReference>
<proteinExistence type="inferred from homology"/>
<feature type="domain" description="Large ribosomal subunit protein uL24 C-terminal" evidence="9">
    <location>
        <begin position="39"/>
        <end position="102"/>
    </location>
</feature>
<accession>A0A380MV36</accession>
<comment type="function">
    <text evidence="7 8">One of the proteins that surrounds the polypeptide exit tunnel on the outside of the subunit.</text>
</comment>
<keyword evidence="3 8" id="KW-0694">RNA-binding</keyword>
<dbReference type="PANTHER" id="PTHR12903">
    <property type="entry name" value="MITOCHONDRIAL RIBOSOMAL PROTEIN L24"/>
    <property type="match status" value="1"/>
</dbReference>
<dbReference type="OrthoDB" id="9807419at2"/>
<dbReference type="HAMAP" id="MF_01326_B">
    <property type="entry name" value="Ribosomal_uL24_B"/>
    <property type="match status" value="1"/>
</dbReference>
<keyword evidence="2 8" id="KW-0699">rRNA-binding</keyword>
<dbReference type="InterPro" id="IPR008991">
    <property type="entry name" value="Translation_prot_SH3-like_sf"/>
</dbReference>
<dbReference type="GO" id="GO:0003735">
    <property type="term" value="F:structural constituent of ribosome"/>
    <property type="evidence" value="ECO:0007669"/>
    <property type="project" value="InterPro"/>
</dbReference>
<evidence type="ECO:0000256" key="7">
    <source>
        <dbReference type="ARBA" id="ARBA00058688"/>
    </source>
</evidence>